<sequence length="59" mass="6962">MSVYLAAPKSAIKDIASRHEVVQQLIDNEWLCVFQWQPSGEISGFYHQRWWPVFAPEDR</sequence>
<evidence type="ECO:0000313" key="2">
    <source>
        <dbReference type="Proteomes" id="UP000069015"/>
    </source>
</evidence>
<name>A0A0U3I137_9GAMM</name>
<reference evidence="1 2" key="1">
    <citation type="submission" date="2015-12" db="EMBL/GenBank/DDBJ databases">
        <title>Complete genome sequence of Pseudoalteromonas rubra SCSIO 6842, harboring a conjugative plasmid.</title>
        <authorList>
            <person name="Li B."/>
            <person name="Wang X."/>
        </authorList>
    </citation>
    <scope>NUCLEOTIDE SEQUENCE [LARGE SCALE GENOMIC DNA]</scope>
    <source>
        <strain evidence="1 2">SCSIO 6842</strain>
    </source>
</reference>
<dbReference type="EMBL" id="CP013611">
    <property type="protein sequence ID" value="ALU41471.1"/>
    <property type="molecule type" value="Genomic_DNA"/>
</dbReference>
<dbReference type="AlphaFoldDB" id="A0A0U3I137"/>
<dbReference type="KEGG" id="prr:AT705_00140"/>
<protein>
    <submittedName>
        <fullName evidence="1">Uncharacterized protein</fullName>
    </submittedName>
</protein>
<dbReference type="Proteomes" id="UP000069015">
    <property type="component" value="Chromosome 1"/>
</dbReference>
<accession>A0A0U3I137</accession>
<organism evidence="1 2">
    <name type="scientific">Pseudoalteromonas rubra</name>
    <dbReference type="NCBI Taxonomy" id="43658"/>
    <lineage>
        <taxon>Bacteria</taxon>
        <taxon>Pseudomonadati</taxon>
        <taxon>Pseudomonadota</taxon>
        <taxon>Gammaproteobacteria</taxon>
        <taxon>Alteromonadales</taxon>
        <taxon>Pseudoalteromonadaceae</taxon>
        <taxon>Pseudoalteromonas</taxon>
    </lineage>
</organism>
<gene>
    <name evidence="1" type="ORF">AT705_00140</name>
</gene>
<evidence type="ECO:0000313" key="1">
    <source>
        <dbReference type="EMBL" id="ALU41471.1"/>
    </source>
</evidence>
<proteinExistence type="predicted"/>
<dbReference type="RefSeq" id="WP_058794980.1">
    <property type="nucleotide sequence ID" value="NZ_CP013611.1"/>
</dbReference>